<name>A0A9J5XY46_SOLCO</name>
<feature type="compositionally biased region" description="Acidic residues" evidence="1">
    <location>
        <begin position="267"/>
        <end position="279"/>
    </location>
</feature>
<organism evidence="3 4">
    <name type="scientific">Solanum commersonii</name>
    <name type="common">Commerson's wild potato</name>
    <name type="synonym">Commerson's nightshade</name>
    <dbReference type="NCBI Taxonomy" id="4109"/>
    <lineage>
        <taxon>Eukaryota</taxon>
        <taxon>Viridiplantae</taxon>
        <taxon>Streptophyta</taxon>
        <taxon>Embryophyta</taxon>
        <taxon>Tracheophyta</taxon>
        <taxon>Spermatophyta</taxon>
        <taxon>Magnoliopsida</taxon>
        <taxon>eudicotyledons</taxon>
        <taxon>Gunneridae</taxon>
        <taxon>Pentapetalae</taxon>
        <taxon>asterids</taxon>
        <taxon>lamiids</taxon>
        <taxon>Solanales</taxon>
        <taxon>Solanaceae</taxon>
        <taxon>Solanoideae</taxon>
        <taxon>Solaneae</taxon>
        <taxon>Solanum</taxon>
    </lineage>
</organism>
<feature type="region of interest" description="Disordered" evidence="1">
    <location>
        <begin position="255"/>
        <end position="292"/>
    </location>
</feature>
<evidence type="ECO:0000259" key="2">
    <source>
        <dbReference type="Pfam" id="PF20167"/>
    </source>
</evidence>
<evidence type="ECO:0000313" key="4">
    <source>
        <dbReference type="Proteomes" id="UP000824120"/>
    </source>
</evidence>
<dbReference type="Pfam" id="PF20167">
    <property type="entry name" value="Transposase_32"/>
    <property type="match status" value="1"/>
</dbReference>
<reference evidence="3 4" key="1">
    <citation type="submission" date="2020-09" db="EMBL/GenBank/DDBJ databases">
        <title>De no assembly of potato wild relative species, Solanum commersonii.</title>
        <authorList>
            <person name="Cho K."/>
        </authorList>
    </citation>
    <scope>NUCLEOTIDE SEQUENCE [LARGE SCALE GENOMIC DNA]</scope>
    <source>
        <strain evidence="3">LZ3.2</strain>
        <tissue evidence="3">Leaf</tissue>
    </source>
</reference>
<accession>A0A9J5XY46</accession>
<sequence length="292" mass="32835">MDAPSKSCEITRHVRVANLVNMSSTQRSSKTVASIAAVTSEGKKWYKSHTKAKYFLDADPSECNVSVVREFYANWMPDARSHFVTVRGMEVPLTPAALNQLLGTTDAPLDVLTGINISPPYHHIRHAMCGFTEVTRDRVCLVYALMKDLPINVEAVLKLAMRNTRVHRGRRYAFGGLITNLYRRAGVPEKSLVRRDEMIMARMFGLEMLRHRNGCRASTQEQLNEIATKYPLNEQTEALLGLGRAFIKPVWDDVPTNEDKRQTMSDSESDSEAEEDDLLALEGTNGDVDMDE</sequence>
<gene>
    <name evidence="3" type="ORF">H5410_042658</name>
</gene>
<keyword evidence="4" id="KW-1185">Reference proteome</keyword>
<feature type="domain" description="Putative plant transposon protein" evidence="2">
    <location>
        <begin position="59"/>
        <end position="188"/>
    </location>
</feature>
<protein>
    <recommendedName>
        <fullName evidence="2">Putative plant transposon protein domain-containing protein</fullName>
    </recommendedName>
</protein>
<dbReference type="EMBL" id="JACXVP010000008">
    <property type="protein sequence ID" value="KAG5592144.1"/>
    <property type="molecule type" value="Genomic_DNA"/>
</dbReference>
<dbReference type="InterPro" id="IPR046796">
    <property type="entry name" value="Transposase_32_dom"/>
</dbReference>
<proteinExistence type="predicted"/>
<dbReference type="AlphaFoldDB" id="A0A9J5XY46"/>
<evidence type="ECO:0000313" key="3">
    <source>
        <dbReference type="EMBL" id="KAG5592144.1"/>
    </source>
</evidence>
<evidence type="ECO:0000256" key="1">
    <source>
        <dbReference type="SAM" id="MobiDB-lite"/>
    </source>
</evidence>
<dbReference type="Proteomes" id="UP000824120">
    <property type="component" value="Chromosome 8"/>
</dbReference>
<comment type="caution">
    <text evidence="3">The sequence shown here is derived from an EMBL/GenBank/DDBJ whole genome shotgun (WGS) entry which is preliminary data.</text>
</comment>